<keyword evidence="9" id="KW-0808">Transferase</keyword>
<dbReference type="GO" id="GO:0004594">
    <property type="term" value="F:pantothenate kinase activity"/>
    <property type="evidence" value="ECO:0007669"/>
    <property type="project" value="UniProtKB-EC"/>
</dbReference>
<dbReference type="InterPro" id="IPR002791">
    <property type="entry name" value="ARMT1-like_metal-bd"/>
</dbReference>
<evidence type="ECO:0000256" key="15">
    <source>
        <dbReference type="ARBA" id="ARBA00022993"/>
    </source>
</evidence>
<dbReference type="SUPFAM" id="SSF53067">
    <property type="entry name" value="Actin-like ATPase domain"/>
    <property type="match status" value="2"/>
</dbReference>
<dbReference type="Gene3D" id="3.30.420.510">
    <property type="match status" value="1"/>
</dbReference>
<name>A0A9W8EGI5_9FUNG</name>
<dbReference type="EC" id="2.7.1.33" evidence="6"/>
<comment type="subcellular location">
    <subcellularLocation>
        <location evidence="4">Cytoplasm</location>
    </subcellularLocation>
</comment>
<dbReference type="Pfam" id="PF03630">
    <property type="entry name" value="Fumble"/>
    <property type="match status" value="1"/>
</dbReference>
<evidence type="ECO:0000256" key="1">
    <source>
        <dbReference type="ARBA" id="ARBA00001206"/>
    </source>
</evidence>
<dbReference type="Gene3D" id="1.20.1700.10">
    <property type="entry name" value="AF1104-like"/>
    <property type="match status" value="1"/>
</dbReference>
<evidence type="ECO:0000256" key="5">
    <source>
        <dbReference type="ARBA" id="ARBA00005225"/>
    </source>
</evidence>
<dbReference type="InterPro" id="IPR035073">
    <property type="entry name" value="At2g17340_3_helix_bundle"/>
</dbReference>
<keyword evidence="16" id="KW-0464">Manganese</keyword>
<dbReference type="Gene3D" id="3.40.50.10880">
    <property type="entry name" value="Uncharacterised protein PF01937, DUF89, domain 3"/>
    <property type="match status" value="1"/>
</dbReference>
<comment type="similarity">
    <text evidence="17">Belongs to the type II pantothenate kinase family.</text>
</comment>
<evidence type="ECO:0000256" key="3">
    <source>
        <dbReference type="ARBA" id="ARBA00001967"/>
    </source>
</evidence>
<evidence type="ECO:0000256" key="17">
    <source>
        <dbReference type="ARBA" id="ARBA00060870"/>
    </source>
</evidence>
<dbReference type="NCBIfam" id="TIGR00555">
    <property type="entry name" value="panK_eukar"/>
    <property type="match status" value="1"/>
</dbReference>
<evidence type="ECO:0000256" key="10">
    <source>
        <dbReference type="ARBA" id="ARBA00022723"/>
    </source>
</evidence>
<dbReference type="InterPro" id="IPR036075">
    <property type="entry name" value="ARMT-1-like_metal-bd_sf"/>
</dbReference>
<evidence type="ECO:0000256" key="12">
    <source>
        <dbReference type="ARBA" id="ARBA00022777"/>
    </source>
</evidence>
<dbReference type="CDD" id="cd24123">
    <property type="entry name" value="ASKHA_NBD_PanK-II_Pank4"/>
    <property type="match status" value="1"/>
</dbReference>
<evidence type="ECO:0000256" key="7">
    <source>
        <dbReference type="ARBA" id="ARBA00022490"/>
    </source>
</evidence>
<dbReference type="GO" id="GO:0015937">
    <property type="term" value="P:coenzyme A biosynthetic process"/>
    <property type="evidence" value="ECO:0007669"/>
    <property type="project" value="UniProtKB-KW"/>
</dbReference>
<dbReference type="GO" id="GO:0005524">
    <property type="term" value="F:ATP binding"/>
    <property type="evidence" value="ECO:0007669"/>
    <property type="project" value="UniProtKB-KW"/>
</dbReference>
<dbReference type="FunFam" id="3.30.420.40:FF:000025">
    <property type="entry name" value="pantothenate kinase 2, mitochondrial"/>
    <property type="match status" value="1"/>
</dbReference>
<gene>
    <name evidence="20" type="ORF">H4R26_001855</name>
</gene>
<protein>
    <recommendedName>
        <fullName evidence="6">pantothenate kinase</fullName>
        <ecNumber evidence="6">2.7.1.33</ecNumber>
    </recommendedName>
</protein>
<keyword evidence="8" id="KW-0533">Nickel</keyword>
<dbReference type="EMBL" id="JANBQF010000092">
    <property type="protein sequence ID" value="KAJ2005635.1"/>
    <property type="molecule type" value="Genomic_DNA"/>
</dbReference>
<evidence type="ECO:0000256" key="16">
    <source>
        <dbReference type="ARBA" id="ARBA00023211"/>
    </source>
</evidence>
<keyword evidence="13" id="KW-0378">Hydrolase</keyword>
<evidence type="ECO:0000256" key="2">
    <source>
        <dbReference type="ARBA" id="ARBA00001936"/>
    </source>
</evidence>
<comment type="pathway">
    <text evidence="5">Cofactor biosynthesis; coenzyme A biosynthesis; CoA from (R)-pantothenate: step 1/5.</text>
</comment>
<dbReference type="SUPFAM" id="SSF111321">
    <property type="entry name" value="AF1104-like"/>
    <property type="match status" value="1"/>
</dbReference>
<dbReference type="GO" id="GO:0046872">
    <property type="term" value="F:metal ion binding"/>
    <property type="evidence" value="ECO:0007669"/>
    <property type="project" value="UniProtKB-KW"/>
</dbReference>
<evidence type="ECO:0000256" key="4">
    <source>
        <dbReference type="ARBA" id="ARBA00004496"/>
    </source>
</evidence>
<comment type="catalytic activity">
    <reaction evidence="1">
        <text>(R)-pantothenate + ATP = (R)-4'-phosphopantothenate + ADP + H(+)</text>
        <dbReference type="Rhea" id="RHEA:16373"/>
        <dbReference type="ChEBI" id="CHEBI:10986"/>
        <dbReference type="ChEBI" id="CHEBI:15378"/>
        <dbReference type="ChEBI" id="CHEBI:29032"/>
        <dbReference type="ChEBI" id="CHEBI:30616"/>
        <dbReference type="ChEBI" id="CHEBI:456216"/>
        <dbReference type="EC" id="2.7.1.33"/>
    </reaction>
</comment>
<evidence type="ECO:0000256" key="6">
    <source>
        <dbReference type="ARBA" id="ARBA00012102"/>
    </source>
</evidence>
<evidence type="ECO:0000256" key="11">
    <source>
        <dbReference type="ARBA" id="ARBA00022741"/>
    </source>
</evidence>
<dbReference type="OrthoDB" id="498611at2759"/>
<accession>A0A9W8EGI5</accession>
<dbReference type="Pfam" id="PF01937">
    <property type="entry name" value="ARMT1-like_dom"/>
    <property type="match status" value="1"/>
</dbReference>
<dbReference type="PANTHER" id="PTHR12280">
    <property type="entry name" value="PANTOTHENATE KINASE"/>
    <property type="match status" value="1"/>
</dbReference>
<keyword evidence="10" id="KW-0479">Metal-binding</keyword>
<dbReference type="GO" id="GO:0005634">
    <property type="term" value="C:nucleus"/>
    <property type="evidence" value="ECO:0007669"/>
    <property type="project" value="TreeGrafter"/>
</dbReference>
<feature type="compositionally biased region" description="Polar residues" evidence="18">
    <location>
        <begin position="101"/>
        <end position="110"/>
    </location>
</feature>
<reference evidence="20" key="1">
    <citation type="submission" date="2022-07" db="EMBL/GenBank/DDBJ databases">
        <title>Phylogenomic reconstructions and comparative analyses of Kickxellomycotina fungi.</title>
        <authorList>
            <person name="Reynolds N.K."/>
            <person name="Stajich J.E."/>
            <person name="Barry K."/>
            <person name="Grigoriev I.V."/>
            <person name="Crous P."/>
            <person name="Smith M.E."/>
        </authorList>
    </citation>
    <scope>NUCLEOTIDE SEQUENCE</scope>
    <source>
        <strain evidence="20">IMI 214461</strain>
    </source>
</reference>
<dbReference type="Gene3D" id="3.30.420.40">
    <property type="match status" value="1"/>
</dbReference>
<evidence type="ECO:0000313" key="21">
    <source>
        <dbReference type="Proteomes" id="UP001150907"/>
    </source>
</evidence>
<keyword evidence="7" id="KW-0963">Cytoplasm</keyword>
<evidence type="ECO:0000256" key="18">
    <source>
        <dbReference type="SAM" id="MobiDB-lite"/>
    </source>
</evidence>
<dbReference type="Proteomes" id="UP001150907">
    <property type="component" value="Unassembled WGS sequence"/>
</dbReference>
<keyword evidence="11" id="KW-0547">Nucleotide-binding</keyword>
<dbReference type="InterPro" id="IPR043129">
    <property type="entry name" value="ATPase_NBD"/>
</dbReference>
<feature type="domain" description="Damage-control phosphatase ARMT1-like metal-binding" evidence="19">
    <location>
        <begin position="485"/>
        <end position="758"/>
    </location>
</feature>
<dbReference type="InterPro" id="IPR004567">
    <property type="entry name" value="Type_II_PanK"/>
</dbReference>
<keyword evidence="15" id="KW-0173">Coenzyme A biosynthesis</keyword>
<keyword evidence="14" id="KW-0067">ATP-binding</keyword>
<dbReference type="PANTHER" id="PTHR12280:SF20">
    <property type="entry name" value="4'-PHOSPHOPANTETHEINE PHOSPHATASE"/>
    <property type="match status" value="1"/>
</dbReference>
<comment type="cofactor">
    <cofactor evidence="2">
        <name>Mn(2+)</name>
        <dbReference type="ChEBI" id="CHEBI:29035"/>
    </cofactor>
</comment>
<sequence>MMFGSINSSGAVTDCIEEGASPSYDILLPNQRERVLNIAVDIGGSLAKVVYYTTAKGRNKSGGGRLHFKAFETDHIEQCIQFMGLLVDRSRAPEDEDGGNATDSAASSESGDVAAAASLGGEPVIMATGGGAHRFGQLLRESLGVEIRVEDEMESLTAGLNFLMREVADEVFTYSEERAQRFVGPAEGDLFPYMLVNIGSGVSILKVTGEDRHERISGTSLGGGTFWGLLHELTGMQSFDAMLEMTKTGDNTRVDMMVGDIYGTNYDKIGLKATNIAATMGGVCRKSLGKKHSDADVARSLLYMVSNNIGQIAFLNAQLHGIRRIYFGGYFIRGHPLTMHTLSYAIDFWSRGAMSALFLRHEGFLGATGALLRGEAAPRRRTCSFTENFSVAAPAAGDTVAALGMLDQQAAKLARLPQLAAPCASDTVDLAGDAALREAWLAALERGAHEMVALAEGDALGDCGPLARADMVARTRAFAAVYARHMHRLRAQPLAYGALTVRALLGLREQCLREVGLDDVFADVKRREVAEALRVLPACLAQTDALDAAPRLHVLLCNALAGNMFDWGAAELHGALARGTLDLAGALGRVARPPRFNNPEQFAARALRGRGFARAVVFVDNSGADVILGVLPLARFLAARGTTVVLAANTLPALNDVTAPELEDILRRAAAADKELADAAARGRLLACATGSAGPCLDLCRLDPRLVRLAAGADLVVIVGMGRAILSNYRTRFTCDSLRLAVFKNKMAADAAGAAVFDSLCLYTPGTQD</sequence>
<comment type="caution">
    <text evidence="20">The sequence shown here is derived from an EMBL/GenBank/DDBJ whole genome shotgun (WGS) entry which is preliminary data.</text>
</comment>
<evidence type="ECO:0000256" key="14">
    <source>
        <dbReference type="ARBA" id="ARBA00022840"/>
    </source>
</evidence>
<keyword evidence="21" id="KW-1185">Reference proteome</keyword>
<evidence type="ECO:0000259" key="19">
    <source>
        <dbReference type="Pfam" id="PF01937"/>
    </source>
</evidence>
<evidence type="ECO:0000256" key="8">
    <source>
        <dbReference type="ARBA" id="ARBA00022596"/>
    </source>
</evidence>
<dbReference type="GO" id="GO:0005829">
    <property type="term" value="C:cytosol"/>
    <property type="evidence" value="ECO:0007669"/>
    <property type="project" value="TreeGrafter"/>
</dbReference>
<comment type="cofactor">
    <cofactor evidence="3">
        <name>Ni(2+)</name>
        <dbReference type="ChEBI" id="CHEBI:49786"/>
    </cofactor>
</comment>
<organism evidence="20 21">
    <name type="scientific">Coemansia thaxteri</name>
    <dbReference type="NCBI Taxonomy" id="2663907"/>
    <lineage>
        <taxon>Eukaryota</taxon>
        <taxon>Fungi</taxon>
        <taxon>Fungi incertae sedis</taxon>
        <taxon>Zoopagomycota</taxon>
        <taxon>Kickxellomycotina</taxon>
        <taxon>Kickxellomycetes</taxon>
        <taxon>Kickxellales</taxon>
        <taxon>Kickxellaceae</taxon>
        <taxon>Coemansia</taxon>
    </lineage>
</organism>
<dbReference type="AlphaFoldDB" id="A0A9W8EGI5"/>
<evidence type="ECO:0000313" key="20">
    <source>
        <dbReference type="EMBL" id="KAJ2005635.1"/>
    </source>
</evidence>
<dbReference type="GO" id="GO:0016787">
    <property type="term" value="F:hydrolase activity"/>
    <property type="evidence" value="ECO:0007669"/>
    <property type="project" value="UniProtKB-KW"/>
</dbReference>
<proteinExistence type="inferred from homology"/>
<evidence type="ECO:0000256" key="9">
    <source>
        <dbReference type="ARBA" id="ARBA00022679"/>
    </source>
</evidence>
<feature type="region of interest" description="Disordered" evidence="18">
    <location>
        <begin position="91"/>
        <end position="113"/>
    </location>
</feature>
<keyword evidence="12" id="KW-0418">Kinase</keyword>
<evidence type="ECO:0000256" key="13">
    <source>
        <dbReference type="ARBA" id="ARBA00022801"/>
    </source>
</evidence>